<dbReference type="PANTHER" id="PTHR24320:SF283">
    <property type="entry name" value="RETINOL DEHYDROGENASE 11"/>
    <property type="match status" value="1"/>
</dbReference>
<gene>
    <name evidence="4" type="ORF">AYL99_08003</name>
</gene>
<keyword evidence="2" id="KW-0521">NADP</keyword>
<comment type="similarity">
    <text evidence="1">Belongs to the short-chain dehydrogenases/reductases (SDR) family.</text>
</comment>
<proteinExistence type="inferred from homology"/>
<dbReference type="OrthoDB" id="191139at2759"/>
<comment type="caution">
    <text evidence="4">The sequence shown here is derived from an EMBL/GenBank/DDBJ whole genome shotgun (WGS) entry which is preliminary data.</text>
</comment>
<keyword evidence="3" id="KW-0560">Oxidoreductase</keyword>
<dbReference type="Pfam" id="PF00106">
    <property type="entry name" value="adh_short"/>
    <property type="match status" value="1"/>
</dbReference>
<sequence length="359" mass="39184">MIATTHPEYNQHTEALDVAKAFPEAIRGKTILVTGVNRKGIGFTTAQAFASQSPAHLIITGRSITKLQECRDELKQQWPDVDYRLLIVELSSQKAVRAAAQEVLAWSDVPRIDIVVNNAAVAGVREHTITEDGIELTFATNHIGHFLFTGLIMPKLLEAAKANPKGATRVVNVSAAAAECTGIRWTDINFNKRSSDLPAEEQPNYTVLAQWGIHNGPDLSYIPVWAYYQSKAANVLFGVGLTQRLYEAHGILSVGLHPGVIATELSRRSTQEEKDAIAARARQGEFTYKTLGAGAATSLVAAVDPKLGPSEIKDGKEGWGAYLKDCQISHDGDPRAVSRVEAEKLWKMSEDLVGDKFSW</sequence>
<dbReference type="AlphaFoldDB" id="A0A178ZDX1"/>
<evidence type="ECO:0000256" key="2">
    <source>
        <dbReference type="ARBA" id="ARBA00022857"/>
    </source>
</evidence>
<evidence type="ECO:0008006" key="6">
    <source>
        <dbReference type="Google" id="ProtNLM"/>
    </source>
</evidence>
<dbReference type="GO" id="GO:0016491">
    <property type="term" value="F:oxidoreductase activity"/>
    <property type="evidence" value="ECO:0007669"/>
    <property type="project" value="UniProtKB-KW"/>
</dbReference>
<dbReference type="SUPFAM" id="SSF51735">
    <property type="entry name" value="NAD(P)-binding Rossmann-fold domains"/>
    <property type="match status" value="1"/>
</dbReference>
<protein>
    <recommendedName>
        <fullName evidence="6">NAD(P)-binding protein</fullName>
    </recommendedName>
</protein>
<evidence type="ECO:0000313" key="4">
    <source>
        <dbReference type="EMBL" id="OAP57265.1"/>
    </source>
</evidence>
<dbReference type="InterPro" id="IPR036291">
    <property type="entry name" value="NAD(P)-bd_dom_sf"/>
</dbReference>
<dbReference type="Gene3D" id="3.40.50.720">
    <property type="entry name" value="NAD(P)-binding Rossmann-like Domain"/>
    <property type="match status" value="1"/>
</dbReference>
<accession>A0A178ZDX1</accession>
<dbReference type="PRINTS" id="PR00081">
    <property type="entry name" value="GDHRDH"/>
</dbReference>
<dbReference type="EMBL" id="LVYI01000007">
    <property type="protein sequence ID" value="OAP57265.1"/>
    <property type="molecule type" value="Genomic_DNA"/>
</dbReference>
<dbReference type="RefSeq" id="XP_018690632.1">
    <property type="nucleotide sequence ID" value="XM_018839511.1"/>
</dbReference>
<dbReference type="STRING" id="1367422.A0A178ZDX1"/>
<dbReference type="InterPro" id="IPR002347">
    <property type="entry name" value="SDR_fam"/>
</dbReference>
<dbReference type="GeneID" id="30012171"/>
<keyword evidence="5" id="KW-1185">Reference proteome</keyword>
<evidence type="ECO:0000256" key="1">
    <source>
        <dbReference type="ARBA" id="ARBA00006484"/>
    </source>
</evidence>
<dbReference type="PANTHER" id="PTHR24320">
    <property type="entry name" value="RETINOL DEHYDROGENASE"/>
    <property type="match status" value="1"/>
</dbReference>
<evidence type="ECO:0000313" key="5">
    <source>
        <dbReference type="Proteomes" id="UP000078343"/>
    </source>
</evidence>
<name>A0A178ZDX1_9EURO</name>
<dbReference type="Proteomes" id="UP000078343">
    <property type="component" value="Unassembled WGS sequence"/>
</dbReference>
<reference evidence="4 5" key="1">
    <citation type="submission" date="2016-04" db="EMBL/GenBank/DDBJ databases">
        <title>Draft genome of Fonsecaea erecta CBS 125763.</title>
        <authorList>
            <person name="Weiss V.A."/>
            <person name="Vicente V.A."/>
            <person name="Raittz R.T."/>
            <person name="Moreno L.F."/>
            <person name="De Souza E.M."/>
            <person name="Pedrosa F.O."/>
            <person name="Steffens M.B."/>
            <person name="Faoro H."/>
            <person name="Tadra-Sfeir M.Z."/>
            <person name="Najafzadeh M.J."/>
            <person name="Felipe M.S."/>
            <person name="Teixeira M."/>
            <person name="Sun J."/>
            <person name="Xi L."/>
            <person name="Gomes R."/>
            <person name="De Azevedo C.M."/>
            <person name="Salgado C.G."/>
            <person name="Da Silva M.B."/>
            <person name="Nascimento M.F."/>
            <person name="Queiroz-Telles F."/>
            <person name="Attili D.S."/>
            <person name="Gorbushina A."/>
        </authorList>
    </citation>
    <scope>NUCLEOTIDE SEQUENCE [LARGE SCALE GENOMIC DNA]</scope>
    <source>
        <strain evidence="4 5">CBS 125763</strain>
    </source>
</reference>
<organism evidence="4 5">
    <name type="scientific">Fonsecaea erecta</name>
    <dbReference type="NCBI Taxonomy" id="1367422"/>
    <lineage>
        <taxon>Eukaryota</taxon>
        <taxon>Fungi</taxon>
        <taxon>Dikarya</taxon>
        <taxon>Ascomycota</taxon>
        <taxon>Pezizomycotina</taxon>
        <taxon>Eurotiomycetes</taxon>
        <taxon>Chaetothyriomycetidae</taxon>
        <taxon>Chaetothyriales</taxon>
        <taxon>Herpotrichiellaceae</taxon>
        <taxon>Fonsecaea</taxon>
    </lineage>
</organism>
<evidence type="ECO:0000256" key="3">
    <source>
        <dbReference type="ARBA" id="ARBA00023002"/>
    </source>
</evidence>